<dbReference type="EMBL" id="CAJJDN010000115">
    <property type="protein sequence ID" value="CAD8117791.1"/>
    <property type="molecule type" value="Genomic_DNA"/>
</dbReference>
<sequence>MQDSLNSSFDSLELEIYHKPNPQIKSILDYLRSQRVHFCTDPKKKQNNYYSSSTGSLDSFSLKKNKFYQKSKSNTSIENHEN</sequence>
<protein>
    <submittedName>
        <fullName evidence="1">Uncharacterized protein</fullName>
    </submittedName>
</protein>
<evidence type="ECO:0000313" key="2">
    <source>
        <dbReference type="Proteomes" id="UP000692954"/>
    </source>
</evidence>
<proteinExistence type="predicted"/>
<name>A0A8S1QQM0_9CILI</name>
<dbReference type="Proteomes" id="UP000692954">
    <property type="component" value="Unassembled WGS sequence"/>
</dbReference>
<dbReference type="AlphaFoldDB" id="A0A8S1QQM0"/>
<accession>A0A8S1QQM0</accession>
<keyword evidence="2" id="KW-1185">Reference proteome</keyword>
<comment type="caution">
    <text evidence="1">The sequence shown here is derived from an EMBL/GenBank/DDBJ whole genome shotgun (WGS) entry which is preliminary data.</text>
</comment>
<reference evidence="1" key="1">
    <citation type="submission" date="2021-01" db="EMBL/GenBank/DDBJ databases">
        <authorList>
            <consortium name="Genoscope - CEA"/>
            <person name="William W."/>
        </authorList>
    </citation>
    <scope>NUCLEOTIDE SEQUENCE</scope>
</reference>
<organism evidence="1 2">
    <name type="scientific">Paramecium sonneborni</name>
    <dbReference type="NCBI Taxonomy" id="65129"/>
    <lineage>
        <taxon>Eukaryota</taxon>
        <taxon>Sar</taxon>
        <taxon>Alveolata</taxon>
        <taxon>Ciliophora</taxon>
        <taxon>Intramacronucleata</taxon>
        <taxon>Oligohymenophorea</taxon>
        <taxon>Peniculida</taxon>
        <taxon>Parameciidae</taxon>
        <taxon>Paramecium</taxon>
    </lineage>
</organism>
<gene>
    <name evidence="1" type="ORF">PSON_ATCC_30995.1.T1150015</name>
</gene>
<evidence type="ECO:0000313" key="1">
    <source>
        <dbReference type="EMBL" id="CAD8117791.1"/>
    </source>
</evidence>